<keyword evidence="3" id="KW-1185">Reference proteome</keyword>
<dbReference type="SUPFAM" id="SSF52821">
    <property type="entry name" value="Rhodanese/Cell cycle control phosphatase"/>
    <property type="match status" value="1"/>
</dbReference>
<evidence type="ECO:0000313" key="2">
    <source>
        <dbReference type="EMBL" id="QHT72259.1"/>
    </source>
</evidence>
<gene>
    <name evidence="2" type="ORF">GXP67_34005</name>
</gene>
<dbReference type="InterPro" id="IPR001763">
    <property type="entry name" value="Rhodanese-like_dom"/>
</dbReference>
<accession>A0A6C0GVN8</accession>
<dbReference type="InterPro" id="IPR036873">
    <property type="entry name" value="Rhodanese-like_dom_sf"/>
</dbReference>
<dbReference type="CDD" id="cd00158">
    <property type="entry name" value="RHOD"/>
    <property type="match status" value="1"/>
</dbReference>
<reference evidence="2 3" key="1">
    <citation type="submission" date="2020-01" db="EMBL/GenBank/DDBJ databases">
        <authorList>
            <person name="Kim M.K."/>
        </authorList>
    </citation>
    <scope>NUCLEOTIDE SEQUENCE [LARGE SCALE GENOMIC DNA]</scope>
    <source>
        <strain evidence="2 3">172606-1</strain>
    </source>
</reference>
<dbReference type="Proteomes" id="UP000480178">
    <property type="component" value="Chromosome"/>
</dbReference>
<dbReference type="Pfam" id="PF00581">
    <property type="entry name" value="Rhodanese"/>
    <property type="match status" value="1"/>
</dbReference>
<dbReference type="KEGG" id="rhoz:GXP67_34005"/>
<dbReference type="InterPro" id="IPR050229">
    <property type="entry name" value="GlpE_sulfurtransferase"/>
</dbReference>
<dbReference type="AlphaFoldDB" id="A0A6C0GVN8"/>
<proteinExistence type="predicted"/>
<dbReference type="Gene3D" id="3.40.250.10">
    <property type="entry name" value="Rhodanese-like domain"/>
    <property type="match status" value="1"/>
</dbReference>
<feature type="domain" description="Rhodanese" evidence="1">
    <location>
        <begin position="25"/>
        <end position="112"/>
    </location>
</feature>
<sequence>MFSWFKTNKKYQDLNANDFQKQLSEDENAHLLDVRTNDEFASGHISGAENLNISDAAFSRKLALLDKNKSYYVYCRSGGRSGQACSVMADLGFTKVYNLNRGILGWNGQLIRS</sequence>
<name>A0A6C0GVN8_9BACT</name>
<dbReference type="PROSITE" id="PS50206">
    <property type="entry name" value="RHODANESE_3"/>
    <property type="match status" value="1"/>
</dbReference>
<dbReference type="SMART" id="SM00450">
    <property type="entry name" value="RHOD"/>
    <property type="match status" value="1"/>
</dbReference>
<protein>
    <submittedName>
        <fullName evidence="2">Rhodanese-like domain-containing protein</fullName>
    </submittedName>
</protein>
<evidence type="ECO:0000313" key="3">
    <source>
        <dbReference type="Proteomes" id="UP000480178"/>
    </source>
</evidence>
<organism evidence="2 3">
    <name type="scientific">Rhodocytophaga rosea</name>
    <dbReference type="NCBI Taxonomy" id="2704465"/>
    <lineage>
        <taxon>Bacteria</taxon>
        <taxon>Pseudomonadati</taxon>
        <taxon>Bacteroidota</taxon>
        <taxon>Cytophagia</taxon>
        <taxon>Cytophagales</taxon>
        <taxon>Rhodocytophagaceae</taxon>
        <taxon>Rhodocytophaga</taxon>
    </lineage>
</organism>
<dbReference type="PANTHER" id="PTHR43031">
    <property type="entry name" value="FAD-DEPENDENT OXIDOREDUCTASE"/>
    <property type="match status" value="1"/>
</dbReference>
<dbReference type="EMBL" id="CP048222">
    <property type="protein sequence ID" value="QHT72259.1"/>
    <property type="molecule type" value="Genomic_DNA"/>
</dbReference>
<dbReference type="PANTHER" id="PTHR43031:SF17">
    <property type="entry name" value="SULFURTRANSFERASE YTWF-RELATED"/>
    <property type="match status" value="1"/>
</dbReference>
<evidence type="ECO:0000259" key="1">
    <source>
        <dbReference type="PROSITE" id="PS50206"/>
    </source>
</evidence>